<keyword evidence="2" id="KW-1185">Reference proteome</keyword>
<dbReference type="Proteomes" id="UP000231134">
    <property type="component" value="Unassembled WGS sequence"/>
</dbReference>
<dbReference type="PANTHER" id="PTHR39206:SF1">
    <property type="entry name" value="SLL8004 PROTEIN"/>
    <property type="match status" value="1"/>
</dbReference>
<evidence type="ECO:0000313" key="2">
    <source>
        <dbReference type="Proteomes" id="UP000231134"/>
    </source>
</evidence>
<dbReference type="AlphaFoldDB" id="A0A2M9A4V7"/>
<dbReference type="Gene3D" id="3.40.50.300">
    <property type="entry name" value="P-loop containing nucleotide triphosphate hydrolases"/>
    <property type="match status" value="1"/>
</dbReference>
<dbReference type="SUPFAM" id="SSF52540">
    <property type="entry name" value="P-loop containing nucleoside triphosphate hydrolases"/>
    <property type="match status" value="1"/>
</dbReference>
<protein>
    <submittedName>
        <fullName evidence="1">Putative ABC-type ATPase</fullName>
    </submittedName>
</protein>
<name>A0A2M9A4V7_9BACT</name>
<dbReference type="PANTHER" id="PTHR39206">
    <property type="entry name" value="SLL8004 PROTEIN"/>
    <property type="match status" value="1"/>
</dbReference>
<dbReference type="RefSeq" id="WP_100424735.1">
    <property type="nucleotide sequence ID" value="NZ_PGEX01000001.1"/>
</dbReference>
<proteinExistence type="predicted"/>
<comment type="caution">
    <text evidence="1">The sequence shown here is derived from an EMBL/GenBank/DDBJ whole genome shotgun (WGS) entry which is preliminary data.</text>
</comment>
<accession>A0A2M9A4V7</accession>
<evidence type="ECO:0000313" key="1">
    <source>
        <dbReference type="EMBL" id="PJJ40667.1"/>
    </source>
</evidence>
<dbReference type="InterPro" id="IPR027417">
    <property type="entry name" value="P-loop_NTPase"/>
</dbReference>
<dbReference type="EMBL" id="PGEX01000001">
    <property type="protein sequence ID" value="PJJ40667.1"/>
    <property type="molecule type" value="Genomic_DNA"/>
</dbReference>
<dbReference type="OrthoDB" id="9791543at2"/>
<organism evidence="1 2">
    <name type="scientific">Hallerella succinigenes</name>
    <dbReference type="NCBI Taxonomy" id="1896222"/>
    <lineage>
        <taxon>Bacteria</taxon>
        <taxon>Pseudomonadati</taxon>
        <taxon>Fibrobacterota</taxon>
        <taxon>Fibrobacteria</taxon>
        <taxon>Fibrobacterales</taxon>
        <taxon>Fibrobacteraceae</taxon>
        <taxon>Hallerella</taxon>
    </lineage>
</organism>
<gene>
    <name evidence="1" type="ORF">BGX16_0602</name>
</gene>
<reference evidence="1 2" key="1">
    <citation type="submission" date="2017-11" db="EMBL/GenBank/DDBJ databases">
        <title>Animal gut microbial communities from fecal samples from Wisconsin, USA.</title>
        <authorList>
            <person name="Neumann A."/>
        </authorList>
    </citation>
    <scope>NUCLEOTIDE SEQUENCE [LARGE SCALE GENOMIC DNA]</scope>
    <source>
        <strain evidence="1 2">UWS3</strain>
    </source>
</reference>
<sequence>MPKYIVFAGPNGSGKSTLYQTNRDIFDIPRVNVDEIVRQNNGDWRNAADVVTAGKIAIQKIKTYFTSLISFNQETTLCGKSAIQNIKKAQSLDYTIELYFVYVDSVEIAKQRVLLRVAAGGHGIPEADIERRYKESLEKLKDIISLCDKVELYDNSKRFRRVALIKSGKTIAVSNDVPEWVRSLLK</sequence>